<evidence type="ECO:0000256" key="2">
    <source>
        <dbReference type="ARBA" id="ARBA00022840"/>
    </source>
</evidence>
<dbReference type="GO" id="GO:0016301">
    <property type="term" value="F:kinase activity"/>
    <property type="evidence" value="ECO:0007669"/>
    <property type="project" value="InterPro"/>
</dbReference>
<dbReference type="InterPro" id="IPR027417">
    <property type="entry name" value="P-loop_NTPase"/>
</dbReference>
<dbReference type="Pfam" id="PF06414">
    <property type="entry name" value="Zeta_toxin"/>
    <property type="match status" value="1"/>
</dbReference>
<proteinExistence type="predicted"/>
<keyword evidence="5" id="KW-1185">Reference proteome</keyword>
<evidence type="ECO:0000259" key="3">
    <source>
        <dbReference type="Pfam" id="PF06414"/>
    </source>
</evidence>
<dbReference type="Proteomes" id="UP001265746">
    <property type="component" value="Unassembled WGS sequence"/>
</dbReference>
<sequence length="349" mass="38665">MATNIKDFASTPLEAKNYILDDRINQKIFDQLIVQEKLAHLKDVGHLNDGVQPVVIFVVGQTGAGKTRLAGDLFGALKARQPAHFIPDVFKTYHPEYTTIIKTAPHLASSATNTDARKWLDQATKWAINRKVDVLIESACRHPDDFGSLISAFHDEGYRTLVALMAVPECLSLLGTMVRYYKRLPEAQSANIPLRLTPRKVHYETYAKFLQDGILAAADFIDNSTTATNVIVVRRNNLVAYQNYPLASIDLERTRPLPAAEHGSFLADYQYVEEQTSKGGLTEATLADVEASLAGLMSMGGRLSASFPALKPLDVEEWDVNKANLETQDKIETVLPQNSILEESARVEP</sequence>
<evidence type="ECO:0000313" key="4">
    <source>
        <dbReference type="EMBL" id="KAK2605324.1"/>
    </source>
</evidence>
<gene>
    <name evidence="4" type="ORF">N8I77_008170</name>
</gene>
<name>A0AAD9SCS0_PHOAM</name>
<reference evidence="4" key="1">
    <citation type="submission" date="2023-06" db="EMBL/GenBank/DDBJ databases">
        <authorList>
            <person name="Noh H."/>
        </authorList>
    </citation>
    <scope>NUCLEOTIDE SEQUENCE</scope>
    <source>
        <strain evidence="4">DUCC20226</strain>
    </source>
</reference>
<dbReference type="Gene3D" id="3.40.50.300">
    <property type="entry name" value="P-loop containing nucleotide triphosphate hydrolases"/>
    <property type="match status" value="1"/>
</dbReference>
<keyword evidence="2" id="KW-0067">ATP-binding</keyword>
<dbReference type="InterPro" id="IPR010488">
    <property type="entry name" value="Zeta_toxin_domain"/>
</dbReference>
<dbReference type="GO" id="GO:0005524">
    <property type="term" value="F:ATP binding"/>
    <property type="evidence" value="ECO:0007669"/>
    <property type="project" value="UniProtKB-KW"/>
</dbReference>
<feature type="domain" description="Zeta toxin" evidence="3">
    <location>
        <begin position="49"/>
        <end position="243"/>
    </location>
</feature>
<dbReference type="AlphaFoldDB" id="A0AAD9SCS0"/>
<comment type="caution">
    <text evidence="4">The sequence shown here is derived from an EMBL/GenBank/DDBJ whole genome shotgun (WGS) entry which is preliminary data.</text>
</comment>
<accession>A0AAD9SCS0</accession>
<evidence type="ECO:0000313" key="5">
    <source>
        <dbReference type="Proteomes" id="UP001265746"/>
    </source>
</evidence>
<keyword evidence="1" id="KW-0547">Nucleotide-binding</keyword>
<organism evidence="4 5">
    <name type="scientific">Phomopsis amygdali</name>
    <name type="common">Fusicoccum amygdali</name>
    <dbReference type="NCBI Taxonomy" id="1214568"/>
    <lineage>
        <taxon>Eukaryota</taxon>
        <taxon>Fungi</taxon>
        <taxon>Dikarya</taxon>
        <taxon>Ascomycota</taxon>
        <taxon>Pezizomycotina</taxon>
        <taxon>Sordariomycetes</taxon>
        <taxon>Sordariomycetidae</taxon>
        <taxon>Diaporthales</taxon>
        <taxon>Diaporthaceae</taxon>
        <taxon>Diaporthe</taxon>
    </lineage>
</organism>
<dbReference type="EMBL" id="JAUJFL010000004">
    <property type="protein sequence ID" value="KAK2605324.1"/>
    <property type="molecule type" value="Genomic_DNA"/>
</dbReference>
<dbReference type="SUPFAM" id="SSF52540">
    <property type="entry name" value="P-loop containing nucleoside triphosphate hydrolases"/>
    <property type="match status" value="1"/>
</dbReference>
<evidence type="ECO:0000256" key="1">
    <source>
        <dbReference type="ARBA" id="ARBA00022741"/>
    </source>
</evidence>
<protein>
    <recommendedName>
        <fullName evidence="3">Zeta toxin domain-containing protein</fullName>
    </recommendedName>
</protein>